<evidence type="ECO:0000313" key="3">
    <source>
        <dbReference type="Proteomes" id="UP000177281"/>
    </source>
</evidence>
<reference evidence="2 3" key="1">
    <citation type="journal article" date="2016" name="Nat. Commun.">
        <title>Thousands of microbial genomes shed light on interconnected biogeochemical processes in an aquifer system.</title>
        <authorList>
            <person name="Anantharaman K."/>
            <person name="Brown C.T."/>
            <person name="Hug L.A."/>
            <person name="Sharon I."/>
            <person name="Castelle C.J."/>
            <person name="Probst A.J."/>
            <person name="Thomas B.C."/>
            <person name="Singh A."/>
            <person name="Wilkins M.J."/>
            <person name="Karaoz U."/>
            <person name="Brodie E.L."/>
            <person name="Williams K.H."/>
            <person name="Hubbard S.S."/>
            <person name="Banfield J.F."/>
        </authorList>
    </citation>
    <scope>NUCLEOTIDE SEQUENCE [LARGE SCALE GENOMIC DNA]</scope>
</reference>
<dbReference type="InterPro" id="IPR036259">
    <property type="entry name" value="MFS_trans_sf"/>
</dbReference>
<dbReference type="Proteomes" id="UP000177281">
    <property type="component" value="Unassembled WGS sequence"/>
</dbReference>
<feature type="transmembrane region" description="Helical" evidence="1">
    <location>
        <begin position="35"/>
        <end position="59"/>
    </location>
</feature>
<name>A0A1F5PWP4_9BACT</name>
<gene>
    <name evidence="2" type="ORF">A3B10_01010</name>
</gene>
<dbReference type="EMBL" id="MFFB01000018">
    <property type="protein sequence ID" value="OGE94371.1"/>
    <property type="molecule type" value="Genomic_DNA"/>
</dbReference>
<keyword evidence="1" id="KW-0812">Transmembrane</keyword>
<keyword evidence="1" id="KW-0472">Membrane</keyword>
<keyword evidence="1" id="KW-1133">Transmembrane helix</keyword>
<evidence type="ECO:0000313" key="2">
    <source>
        <dbReference type="EMBL" id="OGE94371.1"/>
    </source>
</evidence>
<comment type="caution">
    <text evidence="2">The sequence shown here is derived from an EMBL/GenBank/DDBJ whole genome shotgun (WGS) entry which is preliminary data.</text>
</comment>
<evidence type="ECO:0000256" key="1">
    <source>
        <dbReference type="SAM" id="Phobius"/>
    </source>
</evidence>
<dbReference type="AlphaFoldDB" id="A0A1F5PWP4"/>
<proteinExistence type="predicted"/>
<organism evidence="2 3">
    <name type="scientific">Candidatus Doudnabacteria bacterium RIFCSPLOWO2_01_FULL_44_21</name>
    <dbReference type="NCBI Taxonomy" id="1817841"/>
    <lineage>
        <taxon>Bacteria</taxon>
        <taxon>Candidatus Doudnaibacteriota</taxon>
    </lineage>
</organism>
<evidence type="ECO:0008006" key="4">
    <source>
        <dbReference type="Google" id="ProtNLM"/>
    </source>
</evidence>
<feature type="transmembrane region" description="Helical" evidence="1">
    <location>
        <begin position="71"/>
        <end position="92"/>
    </location>
</feature>
<sequence>MQKIKLYITLFVIGLIASGLGLIIIVFSFSPESWLGLILFYLFCSLFAFSAFVLIGVYARRLFGRRELVHDYFFVALRQGFGLSIILLLSLILASLGLFSWANALFLLLAMIFFEFYLSSRNKM</sequence>
<accession>A0A1F5PWP4</accession>
<dbReference type="SUPFAM" id="SSF103473">
    <property type="entry name" value="MFS general substrate transporter"/>
    <property type="match status" value="1"/>
</dbReference>
<dbReference type="STRING" id="1817841.A3B10_01010"/>
<protein>
    <recommendedName>
        <fullName evidence="4">Major facilitator superfamily (MFS) profile domain-containing protein</fullName>
    </recommendedName>
</protein>
<feature type="transmembrane region" description="Helical" evidence="1">
    <location>
        <begin position="98"/>
        <end position="118"/>
    </location>
</feature>
<feature type="transmembrane region" description="Helical" evidence="1">
    <location>
        <begin position="7"/>
        <end position="29"/>
    </location>
</feature>